<dbReference type="EMBL" id="MAVT02003604">
    <property type="protein sequence ID" value="POS68643.1"/>
    <property type="molecule type" value="Genomic_DNA"/>
</dbReference>
<dbReference type="Proteomes" id="UP000094444">
    <property type="component" value="Unassembled WGS sequence"/>
</dbReference>
<dbReference type="OrthoDB" id="74545at2759"/>
<dbReference type="InParanoid" id="A0A2P5HEG2"/>
<name>A0A2P5HEG2_DIAHE</name>
<dbReference type="PANTHER" id="PTHR37015:SF2">
    <property type="entry name" value="REVERSE TRANSCRIPTASE DOMAIN-CONTAINING PROTEIN"/>
    <property type="match status" value="1"/>
</dbReference>
<accession>A0A2P5HEG2</accession>
<dbReference type="STRING" id="158607.A0A2P5HEG2"/>
<proteinExistence type="predicted"/>
<dbReference type="PANTHER" id="PTHR37015">
    <property type="entry name" value="REVERSE TRANSCRIPTASE DOMAIN-CONTAINING PROTEIN"/>
    <property type="match status" value="1"/>
</dbReference>
<evidence type="ECO:0000313" key="1">
    <source>
        <dbReference type="EMBL" id="POS68643.1"/>
    </source>
</evidence>
<sequence>MASSEILSQTLLSITNTKLAQLDKQKDASNSGKQLLINGADAQADPIKRAFVLVDGFKELPSMSSSTRSPLVSLDDLNRFIQQAQHDPAITGSFI</sequence>
<comment type="caution">
    <text evidence="1">The sequence shown here is derived from an EMBL/GenBank/DDBJ whole genome shotgun (WGS) entry which is preliminary data.</text>
</comment>
<evidence type="ECO:0000313" key="2">
    <source>
        <dbReference type="Proteomes" id="UP000094444"/>
    </source>
</evidence>
<dbReference type="AlphaFoldDB" id="A0A2P5HEG2"/>
<keyword evidence="2" id="KW-1185">Reference proteome</keyword>
<organism evidence="1 2">
    <name type="scientific">Diaporthe helianthi</name>
    <dbReference type="NCBI Taxonomy" id="158607"/>
    <lineage>
        <taxon>Eukaryota</taxon>
        <taxon>Fungi</taxon>
        <taxon>Dikarya</taxon>
        <taxon>Ascomycota</taxon>
        <taxon>Pezizomycotina</taxon>
        <taxon>Sordariomycetes</taxon>
        <taxon>Sordariomycetidae</taxon>
        <taxon>Diaporthales</taxon>
        <taxon>Diaporthaceae</taxon>
        <taxon>Diaporthe</taxon>
    </lineage>
</organism>
<protein>
    <submittedName>
        <fullName evidence="1">Uncharacterized protein</fullName>
    </submittedName>
</protein>
<gene>
    <name evidence="1" type="ORF">DHEL01_v212963</name>
</gene>
<reference evidence="1" key="1">
    <citation type="submission" date="2017-09" db="EMBL/GenBank/DDBJ databases">
        <title>Polyketide synthases of a Diaporthe helianthi virulent isolate.</title>
        <authorList>
            <person name="Baroncelli R."/>
        </authorList>
    </citation>
    <scope>NUCLEOTIDE SEQUENCE [LARGE SCALE GENOMIC DNA]</scope>
    <source>
        <strain evidence="1">7/96</strain>
    </source>
</reference>